<evidence type="ECO:0000313" key="1">
    <source>
        <dbReference type="EMBL" id="CCB51776.1"/>
    </source>
</evidence>
<dbReference type="InParanoid" id="F6HHT9"/>
<organism evidence="1 2">
    <name type="scientific">Vitis vinifera</name>
    <name type="common">Grape</name>
    <dbReference type="NCBI Taxonomy" id="29760"/>
    <lineage>
        <taxon>Eukaryota</taxon>
        <taxon>Viridiplantae</taxon>
        <taxon>Streptophyta</taxon>
        <taxon>Embryophyta</taxon>
        <taxon>Tracheophyta</taxon>
        <taxon>Spermatophyta</taxon>
        <taxon>Magnoliopsida</taxon>
        <taxon>eudicotyledons</taxon>
        <taxon>Gunneridae</taxon>
        <taxon>Pentapetalae</taxon>
        <taxon>rosids</taxon>
        <taxon>Vitales</taxon>
        <taxon>Vitaceae</taxon>
        <taxon>Viteae</taxon>
        <taxon>Vitis</taxon>
    </lineage>
</organism>
<dbReference type="PaxDb" id="29760-VIT_01s0127g00760.t01"/>
<protein>
    <submittedName>
        <fullName evidence="1">Uncharacterized protein</fullName>
    </submittedName>
</protein>
<evidence type="ECO:0000313" key="2">
    <source>
        <dbReference type="Proteomes" id="UP000009183"/>
    </source>
</evidence>
<keyword evidence="2" id="KW-1185">Reference proteome</keyword>
<proteinExistence type="predicted"/>
<dbReference type="HOGENOM" id="CLU_3427213_0_0_1"/>
<accession>F6HHT9</accession>
<name>F6HHT9_VITVI</name>
<dbReference type="Proteomes" id="UP000009183">
    <property type="component" value="Chromosome 1"/>
</dbReference>
<gene>
    <name evidence="1" type="ordered locus">VIT_01s0127g00760</name>
</gene>
<dbReference type="EMBL" id="FN595761">
    <property type="protein sequence ID" value="CCB51776.1"/>
    <property type="molecule type" value="Genomic_DNA"/>
</dbReference>
<reference evidence="2" key="1">
    <citation type="journal article" date="2007" name="Nature">
        <title>The grapevine genome sequence suggests ancestral hexaploidization in major angiosperm phyla.</title>
        <authorList>
            <consortium name="The French-Italian Public Consortium for Grapevine Genome Characterization."/>
            <person name="Jaillon O."/>
            <person name="Aury J.-M."/>
            <person name="Noel B."/>
            <person name="Policriti A."/>
            <person name="Clepet C."/>
            <person name="Casagrande A."/>
            <person name="Choisne N."/>
            <person name="Aubourg S."/>
            <person name="Vitulo N."/>
            <person name="Jubin C."/>
            <person name="Vezzi A."/>
            <person name="Legeai F."/>
            <person name="Hugueney P."/>
            <person name="Dasilva C."/>
            <person name="Horner D."/>
            <person name="Mica E."/>
            <person name="Jublot D."/>
            <person name="Poulain J."/>
            <person name="Bruyere C."/>
            <person name="Billault A."/>
            <person name="Segurens B."/>
            <person name="Gouyvenoux M."/>
            <person name="Ugarte E."/>
            <person name="Cattonaro F."/>
            <person name="Anthouard V."/>
            <person name="Vico V."/>
            <person name="Del Fabbro C."/>
            <person name="Alaux M."/>
            <person name="Di Gaspero G."/>
            <person name="Dumas V."/>
            <person name="Felice N."/>
            <person name="Paillard S."/>
            <person name="Juman I."/>
            <person name="Moroldo M."/>
            <person name="Scalabrin S."/>
            <person name="Canaguier A."/>
            <person name="Le Clainche I."/>
            <person name="Malacrida G."/>
            <person name="Durand E."/>
            <person name="Pesole G."/>
            <person name="Laucou V."/>
            <person name="Chatelet P."/>
            <person name="Merdinoglu D."/>
            <person name="Delledonne M."/>
            <person name="Pezzotti M."/>
            <person name="Lecharny A."/>
            <person name="Scarpelli C."/>
            <person name="Artiguenave F."/>
            <person name="Pe M.E."/>
            <person name="Valle G."/>
            <person name="Morgante M."/>
            <person name="Caboche M."/>
            <person name="Adam-Blondon A.-F."/>
            <person name="Weissenbach J."/>
            <person name="Quetier F."/>
            <person name="Wincker P."/>
        </authorList>
    </citation>
    <scope>NUCLEOTIDE SEQUENCE [LARGE SCALE GENOMIC DNA]</scope>
    <source>
        <strain evidence="2">cv. Pinot noir / PN40024</strain>
    </source>
</reference>
<sequence length="21" mass="2262">MAQNSSCMLTKSVVTTRFGSI</sequence>
<dbReference type="AlphaFoldDB" id="F6HHT9"/>